<feature type="domain" description="Aminotransferase class V" evidence="7">
    <location>
        <begin position="25"/>
        <end position="394"/>
    </location>
</feature>
<dbReference type="GO" id="GO:0016829">
    <property type="term" value="F:lyase activity"/>
    <property type="evidence" value="ECO:0007669"/>
    <property type="project" value="UniProtKB-KW"/>
</dbReference>
<organism evidence="8 9">
    <name type="scientific">Candidatus Brevifilum fermentans</name>
    <dbReference type="NCBI Taxonomy" id="1986204"/>
    <lineage>
        <taxon>Bacteria</taxon>
        <taxon>Bacillati</taxon>
        <taxon>Chloroflexota</taxon>
        <taxon>Anaerolineae</taxon>
        <taxon>Anaerolineales</taxon>
        <taxon>Anaerolineaceae</taxon>
        <taxon>Candidatus Brevifilum</taxon>
    </lineage>
</organism>
<reference evidence="9" key="1">
    <citation type="submission" date="2017-05" db="EMBL/GenBank/DDBJ databases">
        <authorList>
            <person name="Kirkegaard R."/>
            <person name="Mcilroy J S."/>
        </authorList>
    </citation>
    <scope>NUCLEOTIDE SEQUENCE [LARGE SCALE GENOMIC DNA]</scope>
</reference>
<keyword evidence="8" id="KW-0456">Lyase</keyword>
<evidence type="ECO:0000256" key="6">
    <source>
        <dbReference type="ARBA" id="ARBA00050776"/>
    </source>
</evidence>
<dbReference type="GO" id="GO:0031071">
    <property type="term" value="F:cysteine desulfurase activity"/>
    <property type="evidence" value="ECO:0007669"/>
    <property type="project" value="UniProtKB-EC"/>
</dbReference>
<keyword evidence="9" id="KW-1185">Reference proteome</keyword>
<evidence type="ECO:0000256" key="1">
    <source>
        <dbReference type="ARBA" id="ARBA00001933"/>
    </source>
</evidence>
<dbReference type="GO" id="GO:0030170">
    <property type="term" value="F:pyridoxal phosphate binding"/>
    <property type="evidence" value="ECO:0007669"/>
    <property type="project" value="InterPro"/>
</dbReference>
<name>A0A1Y6K3J5_9CHLR</name>
<dbReference type="GO" id="GO:0006534">
    <property type="term" value="P:cysteine metabolic process"/>
    <property type="evidence" value="ECO:0007669"/>
    <property type="project" value="InterPro"/>
</dbReference>
<dbReference type="EC" id="2.8.1.7" evidence="3"/>
<comment type="similarity">
    <text evidence="2">Belongs to the class-V pyridoxal-phosphate-dependent aminotransferase family. Csd subfamily.</text>
</comment>
<comment type="cofactor">
    <cofactor evidence="1">
        <name>pyridoxal 5'-phosphate</name>
        <dbReference type="ChEBI" id="CHEBI:597326"/>
    </cofactor>
</comment>
<accession>A0A1Y6K3J5</accession>
<keyword evidence="4" id="KW-0808">Transferase</keyword>
<dbReference type="SUPFAM" id="SSF53383">
    <property type="entry name" value="PLP-dependent transferases"/>
    <property type="match status" value="1"/>
</dbReference>
<dbReference type="Gene3D" id="3.40.640.10">
    <property type="entry name" value="Type I PLP-dependent aspartate aminotransferase-like (Major domain)"/>
    <property type="match status" value="1"/>
</dbReference>
<dbReference type="RefSeq" id="WP_087863209.1">
    <property type="nucleotide sequence ID" value="NZ_LT859958.1"/>
</dbReference>
<evidence type="ECO:0000256" key="2">
    <source>
        <dbReference type="ARBA" id="ARBA00010447"/>
    </source>
</evidence>
<protein>
    <recommendedName>
        <fullName evidence="3">cysteine desulfurase</fullName>
        <ecNumber evidence="3">2.8.1.7</ecNumber>
    </recommendedName>
</protein>
<dbReference type="Pfam" id="PF00266">
    <property type="entry name" value="Aminotran_5"/>
    <property type="match status" value="1"/>
</dbReference>
<dbReference type="PIRSF" id="PIRSF005572">
    <property type="entry name" value="NifS"/>
    <property type="match status" value="1"/>
</dbReference>
<dbReference type="CDD" id="cd06453">
    <property type="entry name" value="SufS_like"/>
    <property type="match status" value="1"/>
</dbReference>
<dbReference type="Gene3D" id="3.90.1150.10">
    <property type="entry name" value="Aspartate Aminotransferase, domain 1"/>
    <property type="match status" value="1"/>
</dbReference>
<dbReference type="Proteomes" id="UP000195514">
    <property type="component" value="Chromosome I"/>
</dbReference>
<dbReference type="InterPro" id="IPR015424">
    <property type="entry name" value="PyrdxlP-dep_Trfase"/>
</dbReference>
<evidence type="ECO:0000256" key="5">
    <source>
        <dbReference type="ARBA" id="ARBA00022898"/>
    </source>
</evidence>
<dbReference type="KEGG" id="abat:CFX1CAM_0372"/>
<keyword evidence="5" id="KW-0663">Pyridoxal phosphate</keyword>
<dbReference type="EMBL" id="LT859958">
    <property type="protein sequence ID" value="SMX53438.1"/>
    <property type="molecule type" value="Genomic_DNA"/>
</dbReference>
<dbReference type="NCBIfam" id="TIGR01979">
    <property type="entry name" value="sufS"/>
    <property type="match status" value="1"/>
</dbReference>
<sequence length="407" mass="45426">MTLDVQKIRSDFPILHTRVYGKPLVYLDNAATTQKPQVVIDAIVDYYTRYNSNIHRAAHHLSNLATEAHEGARRTMQRHINAEFEHEIIFTRGTTEAINLVAYSFGEAFINPGDEVIFTMMDHHSNFVPWQMLCERRGANYHVVPFDENGDLRLDIYENLLSSKTRLVAFNHVSNSLGTVNPAQEIIRMAHAAGAVVLVDAAQAVQHVDHDVRALDADFYAFSGHKIYGPTGIGVLYGKEKWLDAMPPYQGGGEMIEQVTVEKTTYNKLPFKFEAGTPNIVGPIGLAAALDYLNALDFTEVMAHEDAVLAYARKKLLEIDGLKIYGNGKRHTSIVSFNIEGVHHYDLGTLLDTRGVAVRTGHHCTQPIMAALGVEGTVRTSLALYNTFEDIDVLVESIRQALKILRR</sequence>
<evidence type="ECO:0000256" key="4">
    <source>
        <dbReference type="ARBA" id="ARBA00022679"/>
    </source>
</evidence>
<dbReference type="PANTHER" id="PTHR43586">
    <property type="entry name" value="CYSTEINE DESULFURASE"/>
    <property type="match status" value="1"/>
</dbReference>
<dbReference type="AlphaFoldDB" id="A0A1Y6K3J5"/>
<evidence type="ECO:0000313" key="9">
    <source>
        <dbReference type="Proteomes" id="UP000195514"/>
    </source>
</evidence>
<dbReference type="InterPro" id="IPR010970">
    <property type="entry name" value="Cys_dSase_SufS"/>
</dbReference>
<dbReference type="InterPro" id="IPR015422">
    <property type="entry name" value="PyrdxlP-dep_Trfase_small"/>
</dbReference>
<dbReference type="OrthoDB" id="9804366at2"/>
<dbReference type="InterPro" id="IPR015421">
    <property type="entry name" value="PyrdxlP-dep_Trfase_major"/>
</dbReference>
<dbReference type="PANTHER" id="PTHR43586:SF8">
    <property type="entry name" value="CYSTEINE DESULFURASE 1, CHLOROPLASTIC"/>
    <property type="match status" value="1"/>
</dbReference>
<evidence type="ECO:0000313" key="8">
    <source>
        <dbReference type="EMBL" id="SMX53438.1"/>
    </source>
</evidence>
<evidence type="ECO:0000256" key="3">
    <source>
        <dbReference type="ARBA" id="ARBA00012239"/>
    </source>
</evidence>
<gene>
    <name evidence="8" type="primary">sufS</name>
    <name evidence="8" type="ORF">CFX1CAM_0372</name>
</gene>
<evidence type="ECO:0000259" key="7">
    <source>
        <dbReference type="Pfam" id="PF00266"/>
    </source>
</evidence>
<dbReference type="InterPro" id="IPR016454">
    <property type="entry name" value="Cysteine_dSase"/>
</dbReference>
<dbReference type="InterPro" id="IPR000192">
    <property type="entry name" value="Aminotrans_V_dom"/>
</dbReference>
<proteinExistence type="inferred from homology"/>
<comment type="catalytic activity">
    <reaction evidence="6">
        <text>(sulfur carrier)-H + L-cysteine = (sulfur carrier)-SH + L-alanine</text>
        <dbReference type="Rhea" id="RHEA:43892"/>
        <dbReference type="Rhea" id="RHEA-COMP:14737"/>
        <dbReference type="Rhea" id="RHEA-COMP:14739"/>
        <dbReference type="ChEBI" id="CHEBI:29917"/>
        <dbReference type="ChEBI" id="CHEBI:35235"/>
        <dbReference type="ChEBI" id="CHEBI:57972"/>
        <dbReference type="ChEBI" id="CHEBI:64428"/>
        <dbReference type="EC" id="2.8.1.7"/>
    </reaction>
</comment>